<sequence length="75" mass="8258">MTIEGHANKLPPGGYAFIPPATDWQLRNHGESTARFVDIQDMRHDMHVNIVTFQPGGVIPLAETHMNLALGAQPK</sequence>
<dbReference type="Gene3D" id="2.60.120.10">
    <property type="entry name" value="Jelly Rolls"/>
    <property type="match status" value="1"/>
</dbReference>
<dbReference type="SUPFAM" id="SSF51182">
    <property type="entry name" value="RmlC-like cupins"/>
    <property type="match status" value="1"/>
</dbReference>
<keyword evidence="1" id="KW-0378">Hydrolase</keyword>
<evidence type="ECO:0000313" key="1">
    <source>
        <dbReference type="EMBL" id="VVE33053.1"/>
    </source>
</evidence>
<dbReference type="GO" id="GO:0016787">
    <property type="term" value="F:hydrolase activity"/>
    <property type="evidence" value="ECO:0007669"/>
    <property type="project" value="UniProtKB-KW"/>
</dbReference>
<protein>
    <submittedName>
        <fullName evidence="1">(S)-ureidoglycine aminohydrolase</fullName>
    </submittedName>
</protein>
<dbReference type="InterPro" id="IPR014710">
    <property type="entry name" value="RmlC-like_jellyroll"/>
</dbReference>
<name>A0A5E4X9S7_9BURK</name>
<keyword evidence="2" id="KW-1185">Reference proteome</keyword>
<gene>
    <name evidence="1" type="ORF">PHO31112_03739</name>
</gene>
<dbReference type="AlphaFoldDB" id="A0A5E4X9S7"/>
<accession>A0A5E4X9S7</accession>
<dbReference type="InterPro" id="IPR011051">
    <property type="entry name" value="RmlC_Cupin_sf"/>
</dbReference>
<dbReference type="Proteomes" id="UP000343317">
    <property type="component" value="Unassembled WGS sequence"/>
</dbReference>
<reference evidence="1 2" key="1">
    <citation type="submission" date="2019-08" db="EMBL/GenBank/DDBJ databases">
        <authorList>
            <person name="Peeters C."/>
        </authorList>
    </citation>
    <scope>NUCLEOTIDE SEQUENCE [LARGE SCALE GENOMIC DNA]</scope>
    <source>
        <strain evidence="1 2">LMG 31112</strain>
    </source>
</reference>
<organism evidence="1 2">
    <name type="scientific">Pandoraea horticolens</name>
    <dbReference type="NCBI Taxonomy" id="2508298"/>
    <lineage>
        <taxon>Bacteria</taxon>
        <taxon>Pseudomonadati</taxon>
        <taxon>Pseudomonadota</taxon>
        <taxon>Betaproteobacteria</taxon>
        <taxon>Burkholderiales</taxon>
        <taxon>Burkholderiaceae</taxon>
        <taxon>Pandoraea</taxon>
    </lineage>
</organism>
<proteinExistence type="predicted"/>
<evidence type="ECO:0000313" key="2">
    <source>
        <dbReference type="Proteomes" id="UP000343317"/>
    </source>
</evidence>
<dbReference type="EMBL" id="CABPSM010000011">
    <property type="protein sequence ID" value="VVE33053.1"/>
    <property type="molecule type" value="Genomic_DNA"/>
</dbReference>